<dbReference type="SUPFAM" id="SSF55797">
    <property type="entry name" value="PR-1-like"/>
    <property type="match status" value="1"/>
</dbReference>
<dbReference type="InterPro" id="IPR014044">
    <property type="entry name" value="CAP_dom"/>
</dbReference>
<dbReference type="EMBL" id="BFBY01000009">
    <property type="protein sequence ID" value="GBG05241.1"/>
    <property type="molecule type" value="Genomic_DNA"/>
</dbReference>
<comment type="caution">
    <text evidence="4">The sequence shown here is derived from an EMBL/GenBank/DDBJ whole genome shotgun (WGS) entry which is preliminary data.</text>
</comment>
<name>A0A2Z6T8J8_9LACO</name>
<reference evidence="5" key="1">
    <citation type="submission" date="2018-03" db="EMBL/GenBank/DDBJ databases">
        <title>New taxa in the Lactobacillus gasseri group.</title>
        <authorList>
            <person name="Tanizawa Y."/>
            <person name="Tohno M."/>
            <person name="Endo A."/>
            <person name="Arita M."/>
        </authorList>
    </citation>
    <scope>NUCLEOTIDE SEQUENCE [LARGE SCALE GENOMIC DNA]</scope>
    <source>
        <strain evidence="5">DSM 24759</strain>
    </source>
</reference>
<feature type="chain" id="PRO_5016403997" description="SCP domain-containing protein" evidence="2">
    <location>
        <begin position="29"/>
        <end position="501"/>
    </location>
</feature>
<feature type="signal peptide" evidence="2">
    <location>
        <begin position="1"/>
        <end position="28"/>
    </location>
</feature>
<feature type="compositionally biased region" description="Polar residues" evidence="1">
    <location>
        <begin position="335"/>
        <end position="349"/>
    </location>
</feature>
<keyword evidence="2" id="KW-0732">Signal</keyword>
<dbReference type="Pfam" id="PF00188">
    <property type="entry name" value="CAP"/>
    <property type="match status" value="1"/>
</dbReference>
<dbReference type="OrthoDB" id="1766522at2"/>
<organism evidence="4 5">
    <name type="scientific">Lactobacillus rodentium</name>
    <dbReference type="NCBI Taxonomy" id="947835"/>
    <lineage>
        <taxon>Bacteria</taxon>
        <taxon>Bacillati</taxon>
        <taxon>Bacillota</taxon>
        <taxon>Bacilli</taxon>
        <taxon>Lactobacillales</taxon>
        <taxon>Lactobacillaceae</taxon>
        <taxon>Lactobacillus</taxon>
    </lineage>
</organism>
<evidence type="ECO:0000256" key="1">
    <source>
        <dbReference type="SAM" id="MobiDB-lite"/>
    </source>
</evidence>
<dbReference type="Proteomes" id="UP000257317">
    <property type="component" value="Unassembled WGS sequence"/>
</dbReference>
<feature type="domain" description="SCP" evidence="3">
    <location>
        <begin position="85"/>
        <end position="215"/>
    </location>
</feature>
<feature type="compositionally biased region" description="Low complexity" evidence="1">
    <location>
        <begin position="350"/>
        <end position="366"/>
    </location>
</feature>
<dbReference type="AlphaFoldDB" id="A0A2Z6T8J8"/>
<evidence type="ECO:0000313" key="5">
    <source>
        <dbReference type="Proteomes" id="UP000257317"/>
    </source>
</evidence>
<gene>
    <name evidence="4" type="ORF">LrDSM24759_11550</name>
</gene>
<protein>
    <recommendedName>
        <fullName evidence="3">SCP domain-containing protein</fullName>
    </recommendedName>
</protein>
<proteinExistence type="predicted"/>
<accession>A0A2Z6T8J8</accession>
<sequence length="501" mass="55152">MKLQHKLTLLITSITLVMPLSNAGQSDAATFTKSEINTIKQVQNEYAALPKLPYSSTNLYATPPHLTAPFSVGQVSDNYISSTLAYINFYRQLFALPSISTNGADNNNAQIAASVMAAINADPFKNQHGLPNVKQPAFINDMYWNLAKTTTASSNLNFNASNESAGDVVTDLITDRYNLDGSDTGHRAWLLSTRATTTGIGAAYGSNGYRYTVQQVVYPGDTFNAPTKSSVTYPSSGIFPIELLQGNNIAWSVYLSDQTVNGTPSIKITDLDTGQTSYGSNVKNYSNQGFGNFATVITYYPGNINLVSGHAYNVQINGVTSYTFKLFNEIASSQPPLEQTQANDNKVNNDSPITSSDISTSQTDTPEQADIKMKSALLLRAQKLADSLNKERIFNPVNFGRSYQDGKRYFNLGPNQWFHNFYIVNNPDIEAGIITISDTAIDTQIYSSPYLDRQKVSTTHVIRGQSYAYGQTIKIGKARWFYLGPNQWIQQQTSKKLNLKS</sequence>
<feature type="region of interest" description="Disordered" evidence="1">
    <location>
        <begin position="335"/>
        <end position="367"/>
    </location>
</feature>
<dbReference type="InterPro" id="IPR035940">
    <property type="entry name" value="CAP_sf"/>
</dbReference>
<evidence type="ECO:0000256" key="2">
    <source>
        <dbReference type="SAM" id="SignalP"/>
    </source>
</evidence>
<dbReference type="CDD" id="cd05379">
    <property type="entry name" value="CAP_bacterial"/>
    <property type="match status" value="1"/>
</dbReference>
<evidence type="ECO:0000313" key="4">
    <source>
        <dbReference type="EMBL" id="GBG05241.1"/>
    </source>
</evidence>
<dbReference type="RefSeq" id="WP_117118571.1">
    <property type="nucleotide sequence ID" value="NZ_BFBY01000009.1"/>
</dbReference>
<evidence type="ECO:0000259" key="3">
    <source>
        <dbReference type="Pfam" id="PF00188"/>
    </source>
</evidence>
<keyword evidence="5" id="KW-1185">Reference proteome</keyword>
<dbReference type="Gene3D" id="3.40.33.10">
    <property type="entry name" value="CAP"/>
    <property type="match status" value="1"/>
</dbReference>